<dbReference type="AlphaFoldDB" id="A0A068V8L0"/>
<evidence type="ECO:0000313" key="7">
    <source>
        <dbReference type="Proteomes" id="UP000295252"/>
    </source>
</evidence>
<keyword evidence="3" id="KW-0645">Protease</keyword>
<reference evidence="7" key="1">
    <citation type="journal article" date="2014" name="Science">
        <title>The coffee genome provides insight into the convergent evolution of caffeine biosynthesis.</title>
        <authorList>
            <person name="Denoeud F."/>
            <person name="Carretero-Paulet L."/>
            <person name="Dereeper A."/>
            <person name="Droc G."/>
            <person name="Guyot R."/>
            <person name="Pietrella M."/>
            <person name="Zheng C."/>
            <person name="Alberti A."/>
            <person name="Anthony F."/>
            <person name="Aprea G."/>
            <person name="Aury J.M."/>
            <person name="Bento P."/>
            <person name="Bernard M."/>
            <person name="Bocs S."/>
            <person name="Campa C."/>
            <person name="Cenci A."/>
            <person name="Combes M.C."/>
            <person name="Crouzillat D."/>
            <person name="Da Silva C."/>
            <person name="Daddiego L."/>
            <person name="De Bellis F."/>
            <person name="Dussert S."/>
            <person name="Garsmeur O."/>
            <person name="Gayraud T."/>
            <person name="Guignon V."/>
            <person name="Jahn K."/>
            <person name="Jamilloux V."/>
            <person name="Joet T."/>
            <person name="Labadie K."/>
            <person name="Lan T."/>
            <person name="Leclercq J."/>
            <person name="Lepelley M."/>
            <person name="Leroy T."/>
            <person name="Li L.T."/>
            <person name="Librado P."/>
            <person name="Lopez L."/>
            <person name="Munoz A."/>
            <person name="Noel B."/>
            <person name="Pallavicini A."/>
            <person name="Perrotta G."/>
            <person name="Poncet V."/>
            <person name="Pot D."/>
            <person name="Priyono X."/>
            <person name="Rigoreau M."/>
            <person name="Rouard M."/>
            <person name="Rozas J."/>
            <person name="Tranchant-Dubreuil C."/>
            <person name="VanBuren R."/>
            <person name="Zhang Q."/>
            <person name="Andrade A.C."/>
            <person name="Argout X."/>
            <person name="Bertrand B."/>
            <person name="de Kochko A."/>
            <person name="Graziosi G."/>
            <person name="Henry R.J."/>
            <person name="Jayarama X."/>
            <person name="Ming R."/>
            <person name="Nagai C."/>
            <person name="Rounsley S."/>
            <person name="Sankoff D."/>
            <person name="Giuliano G."/>
            <person name="Albert V.A."/>
            <person name="Wincker P."/>
            <person name="Lashermes P."/>
        </authorList>
    </citation>
    <scope>NUCLEOTIDE SEQUENCE [LARGE SCALE GENOMIC DNA]</scope>
    <source>
        <strain evidence="7">cv. DH200-94</strain>
    </source>
</reference>
<dbReference type="PhylomeDB" id="A0A068V8L0"/>
<evidence type="ECO:0000256" key="4">
    <source>
        <dbReference type="ARBA" id="ARBA00022801"/>
    </source>
</evidence>
<dbReference type="InParanoid" id="A0A068V8L0"/>
<dbReference type="InterPro" id="IPR033124">
    <property type="entry name" value="Ser_caboxypep_his_AS"/>
</dbReference>
<dbReference type="PROSITE" id="PS00560">
    <property type="entry name" value="CARBOXYPEPT_SER_HIS"/>
    <property type="match status" value="1"/>
</dbReference>
<evidence type="ECO:0000256" key="3">
    <source>
        <dbReference type="ARBA" id="ARBA00022670"/>
    </source>
</evidence>
<evidence type="ECO:0000256" key="5">
    <source>
        <dbReference type="ARBA" id="ARBA00023180"/>
    </source>
</evidence>
<dbReference type="SUPFAM" id="SSF53474">
    <property type="entry name" value="alpha/beta-Hydrolases"/>
    <property type="match status" value="1"/>
</dbReference>
<dbReference type="Proteomes" id="UP000295252">
    <property type="component" value="Chromosome V"/>
</dbReference>
<evidence type="ECO:0000313" key="6">
    <source>
        <dbReference type="EMBL" id="CDP16824.1"/>
    </source>
</evidence>
<keyword evidence="2" id="KW-0121">Carboxypeptidase</keyword>
<organism evidence="6 7">
    <name type="scientific">Coffea canephora</name>
    <name type="common">Robusta coffee</name>
    <dbReference type="NCBI Taxonomy" id="49390"/>
    <lineage>
        <taxon>Eukaryota</taxon>
        <taxon>Viridiplantae</taxon>
        <taxon>Streptophyta</taxon>
        <taxon>Embryophyta</taxon>
        <taxon>Tracheophyta</taxon>
        <taxon>Spermatophyta</taxon>
        <taxon>Magnoliopsida</taxon>
        <taxon>eudicotyledons</taxon>
        <taxon>Gunneridae</taxon>
        <taxon>Pentapetalae</taxon>
        <taxon>asterids</taxon>
        <taxon>lamiids</taxon>
        <taxon>Gentianales</taxon>
        <taxon>Rubiaceae</taxon>
        <taxon>Ixoroideae</taxon>
        <taxon>Gardenieae complex</taxon>
        <taxon>Bertiereae - Coffeeae clade</taxon>
        <taxon>Coffeeae</taxon>
        <taxon>Coffea</taxon>
    </lineage>
</organism>
<evidence type="ECO:0000256" key="2">
    <source>
        <dbReference type="ARBA" id="ARBA00022645"/>
    </source>
</evidence>
<gene>
    <name evidence="6" type="ORF">GSCOC_T00019356001</name>
</gene>
<keyword evidence="7" id="KW-1185">Reference proteome</keyword>
<dbReference type="Gramene" id="CDP16824">
    <property type="protein sequence ID" value="CDP16824"/>
    <property type="gene ID" value="GSCOC_T00019356001"/>
</dbReference>
<evidence type="ECO:0000256" key="1">
    <source>
        <dbReference type="ARBA" id="ARBA00009431"/>
    </source>
</evidence>
<dbReference type="InterPro" id="IPR029058">
    <property type="entry name" value="AB_hydrolase_fold"/>
</dbReference>
<dbReference type="OrthoDB" id="1002242at2759"/>
<proteinExistence type="inferred from homology"/>
<accession>A0A068V8L0</accession>
<name>A0A068V8L0_COFCA</name>
<keyword evidence="4" id="KW-0378">Hydrolase</keyword>
<keyword evidence="5" id="KW-0325">Glycoprotein</keyword>
<dbReference type="EMBL" id="HG739221">
    <property type="protein sequence ID" value="CDP16824.1"/>
    <property type="molecule type" value="Genomic_DNA"/>
</dbReference>
<dbReference type="OMA" id="KNLPIHC"/>
<sequence length="50" mass="5422">MQVGGRIVKYERLTLVTVRGAGHLVPLNKPSKALALTHSFLSGKNLPIHC</sequence>
<dbReference type="GO" id="GO:0004185">
    <property type="term" value="F:serine-type carboxypeptidase activity"/>
    <property type="evidence" value="ECO:0007669"/>
    <property type="project" value="InterPro"/>
</dbReference>
<protein>
    <submittedName>
        <fullName evidence="6">Uncharacterized protein</fullName>
    </submittedName>
</protein>
<dbReference type="InterPro" id="IPR001563">
    <property type="entry name" value="Peptidase_S10"/>
</dbReference>
<dbReference type="GO" id="GO:0006508">
    <property type="term" value="P:proteolysis"/>
    <property type="evidence" value="ECO:0007669"/>
    <property type="project" value="UniProtKB-KW"/>
</dbReference>
<dbReference type="Pfam" id="PF00450">
    <property type="entry name" value="Peptidase_S10"/>
    <property type="match status" value="1"/>
</dbReference>
<comment type="similarity">
    <text evidence="1">Belongs to the peptidase S10 family.</text>
</comment>
<dbReference type="Gene3D" id="3.40.50.11320">
    <property type="match status" value="1"/>
</dbReference>